<dbReference type="InterPro" id="IPR003594">
    <property type="entry name" value="HATPase_dom"/>
</dbReference>
<evidence type="ECO:0000256" key="7">
    <source>
        <dbReference type="SAM" id="Phobius"/>
    </source>
</evidence>
<keyword evidence="7" id="KW-0472">Membrane</keyword>
<evidence type="ECO:0000313" key="11">
    <source>
        <dbReference type="Proteomes" id="UP001500298"/>
    </source>
</evidence>
<evidence type="ECO:0000256" key="6">
    <source>
        <dbReference type="ARBA" id="ARBA00023012"/>
    </source>
</evidence>
<dbReference type="Pfam" id="PF02518">
    <property type="entry name" value="HATPase_c"/>
    <property type="match status" value="1"/>
</dbReference>
<keyword evidence="7" id="KW-0812">Transmembrane</keyword>
<dbReference type="PROSITE" id="PS50112">
    <property type="entry name" value="PAS"/>
    <property type="match status" value="1"/>
</dbReference>
<dbReference type="Gene3D" id="3.30.450.20">
    <property type="entry name" value="PAS domain"/>
    <property type="match status" value="1"/>
</dbReference>
<feature type="domain" description="Histidine kinase" evidence="8">
    <location>
        <begin position="225"/>
        <end position="435"/>
    </location>
</feature>
<evidence type="ECO:0000259" key="8">
    <source>
        <dbReference type="PROSITE" id="PS50109"/>
    </source>
</evidence>
<protein>
    <submittedName>
        <fullName evidence="10">ATP-binding protein</fullName>
    </submittedName>
</protein>
<proteinExistence type="predicted"/>
<name>A0ABP9DLS7_9BACT</name>
<evidence type="ECO:0000256" key="3">
    <source>
        <dbReference type="ARBA" id="ARBA00022741"/>
    </source>
</evidence>
<keyword evidence="7" id="KW-1133">Transmembrane helix</keyword>
<evidence type="ECO:0000256" key="1">
    <source>
        <dbReference type="ARBA" id="ARBA00022553"/>
    </source>
</evidence>
<dbReference type="GO" id="GO:0005524">
    <property type="term" value="F:ATP binding"/>
    <property type="evidence" value="ECO:0007669"/>
    <property type="project" value="UniProtKB-KW"/>
</dbReference>
<sequence>MLRVEYFLLSLLMVASLLGITFPIRETYPYSFLLAEVVSVIVVIWQWRLWHFFHRPLKELNNALKLLQHSDFQSRLLPSPHPVVNRLTVIYNKIIERLQKERIQQQEQGYFLEHLIKASPNGIIILDYDQQMLQVNPAALQMVELPLEKLVGQSLGAIENDFFQRLSHMPKDKEVEILRSGGRRYRCQKSSFIFRGFPQQFILIQDSSFLDAQKEKQAYSKVIRMMSHEVNNTVGAVNSYLDTLKEFVLKDTEMQEDYQEALEVVQGRNQSMATFMANFAQVVKLPEATLETIDLKELLKELVTIYQPKLDSLGIVLSFNIPSDQILVQGDHLLLEQMFMNIFKNAMEAIEQSAVQEQRALKVIWNPQSRKLSIWNSGKRISKEEEQQLFTPFYSSKPTGQGIGLTLCRDILLKHQWDFRLYSPEEGAVFEILLK</sequence>
<dbReference type="Proteomes" id="UP001500298">
    <property type="component" value="Unassembled WGS sequence"/>
</dbReference>
<gene>
    <name evidence="10" type="ORF">GCM10023331_38930</name>
</gene>
<dbReference type="PROSITE" id="PS50109">
    <property type="entry name" value="HIS_KIN"/>
    <property type="match status" value="1"/>
</dbReference>
<reference evidence="11" key="1">
    <citation type="journal article" date="2019" name="Int. J. Syst. Evol. Microbiol.">
        <title>The Global Catalogue of Microorganisms (GCM) 10K type strain sequencing project: providing services to taxonomists for standard genome sequencing and annotation.</title>
        <authorList>
            <consortium name="The Broad Institute Genomics Platform"/>
            <consortium name="The Broad Institute Genome Sequencing Center for Infectious Disease"/>
            <person name="Wu L."/>
            <person name="Ma J."/>
        </authorList>
    </citation>
    <scope>NUCLEOTIDE SEQUENCE [LARGE SCALE GENOMIC DNA]</scope>
    <source>
        <strain evidence="11">JCM 18326</strain>
    </source>
</reference>
<dbReference type="SUPFAM" id="SSF55785">
    <property type="entry name" value="PYP-like sensor domain (PAS domain)"/>
    <property type="match status" value="1"/>
</dbReference>
<dbReference type="Pfam" id="PF13188">
    <property type="entry name" value="PAS_8"/>
    <property type="match status" value="1"/>
</dbReference>
<dbReference type="SMART" id="SM00387">
    <property type="entry name" value="HATPase_c"/>
    <property type="match status" value="1"/>
</dbReference>
<dbReference type="Gene3D" id="3.30.565.10">
    <property type="entry name" value="Histidine kinase-like ATPase, C-terminal domain"/>
    <property type="match status" value="1"/>
</dbReference>
<dbReference type="PANTHER" id="PTHR43065:SF10">
    <property type="entry name" value="PEROXIDE STRESS-ACTIVATED HISTIDINE KINASE MAK3"/>
    <property type="match status" value="1"/>
</dbReference>
<dbReference type="Gene3D" id="1.10.287.130">
    <property type="match status" value="1"/>
</dbReference>
<keyword evidence="4" id="KW-0418">Kinase</keyword>
<dbReference type="InterPro" id="IPR035965">
    <property type="entry name" value="PAS-like_dom_sf"/>
</dbReference>
<evidence type="ECO:0000256" key="4">
    <source>
        <dbReference type="ARBA" id="ARBA00022777"/>
    </source>
</evidence>
<feature type="transmembrane region" description="Helical" evidence="7">
    <location>
        <begin position="7"/>
        <end position="24"/>
    </location>
</feature>
<keyword evidence="5 10" id="KW-0067">ATP-binding</keyword>
<keyword evidence="6" id="KW-0902">Two-component regulatory system</keyword>
<dbReference type="InterPro" id="IPR005467">
    <property type="entry name" value="His_kinase_dom"/>
</dbReference>
<dbReference type="CDD" id="cd00130">
    <property type="entry name" value="PAS"/>
    <property type="match status" value="1"/>
</dbReference>
<evidence type="ECO:0000313" key="10">
    <source>
        <dbReference type="EMBL" id="GAA4850489.1"/>
    </source>
</evidence>
<dbReference type="SUPFAM" id="SSF55874">
    <property type="entry name" value="ATPase domain of HSP90 chaperone/DNA topoisomerase II/histidine kinase"/>
    <property type="match status" value="1"/>
</dbReference>
<accession>A0ABP9DLS7</accession>
<feature type="domain" description="PAS" evidence="9">
    <location>
        <begin position="108"/>
        <end position="155"/>
    </location>
</feature>
<comment type="caution">
    <text evidence="10">The sequence shown here is derived from an EMBL/GenBank/DDBJ whole genome shotgun (WGS) entry which is preliminary data.</text>
</comment>
<keyword evidence="3" id="KW-0547">Nucleotide-binding</keyword>
<organism evidence="10 11">
    <name type="scientific">Algivirga pacifica</name>
    <dbReference type="NCBI Taxonomy" id="1162670"/>
    <lineage>
        <taxon>Bacteria</taxon>
        <taxon>Pseudomonadati</taxon>
        <taxon>Bacteroidota</taxon>
        <taxon>Cytophagia</taxon>
        <taxon>Cytophagales</taxon>
        <taxon>Flammeovirgaceae</taxon>
        <taxon>Algivirga</taxon>
    </lineage>
</organism>
<dbReference type="EMBL" id="BAABJX010000065">
    <property type="protein sequence ID" value="GAA4850489.1"/>
    <property type="molecule type" value="Genomic_DNA"/>
</dbReference>
<evidence type="ECO:0000256" key="2">
    <source>
        <dbReference type="ARBA" id="ARBA00022679"/>
    </source>
</evidence>
<keyword evidence="2" id="KW-0808">Transferase</keyword>
<dbReference type="InterPro" id="IPR036890">
    <property type="entry name" value="HATPase_C_sf"/>
</dbReference>
<dbReference type="InterPro" id="IPR000014">
    <property type="entry name" value="PAS"/>
</dbReference>
<evidence type="ECO:0000256" key="5">
    <source>
        <dbReference type="ARBA" id="ARBA00022840"/>
    </source>
</evidence>
<dbReference type="PANTHER" id="PTHR43065">
    <property type="entry name" value="SENSOR HISTIDINE KINASE"/>
    <property type="match status" value="1"/>
</dbReference>
<dbReference type="SMART" id="SM00091">
    <property type="entry name" value="PAS"/>
    <property type="match status" value="1"/>
</dbReference>
<keyword evidence="1" id="KW-0597">Phosphoprotein</keyword>
<keyword evidence="11" id="KW-1185">Reference proteome</keyword>
<evidence type="ECO:0000259" key="9">
    <source>
        <dbReference type="PROSITE" id="PS50112"/>
    </source>
</evidence>